<dbReference type="EC" id="2.1.1.107" evidence="2"/>
<dbReference type="Gene3D" id="3.30.950.10">
    <property type="entry name" value="Methyltransferase, Cobalt-precorrin-4 Transmethylase, Domain 2"/>
    <property type="match status" value="1"/>
</dbReference>
<dbReference type="EMBL" id="HG315671">
    <property type="protein sequence ID" value="CDF78369.1"/>
    <property type="molecule type" value="Genomic_DNA"/>
</dbReference>
<dbReference type="Proteomes" id="UP000016160">
    <property type="component" value="Chromosome"/>
</dbReference>
<dbReference type="AlphaFoldDB" id="T2KK44"/>
<reference evidence="9 10" key="1">
    <citation type="journal article" date="2013" name="Appl. Environ. Microbiol.">
        <title>The genome of the alga-associated marine flavobacterium Formosa agariphila KMM 3901T reveals a broad potential for degradation of algal polysaccharides.</title>
        <authorList>
            <person name="Mann A.J."/>
            <person name="Hahnke R.L."/>
            <person name="Huang S."/>
            <person name="Werner J."/>
            <person name="Xing P."/>
            <person name="Barbeyron T."/>
            <person name="Huettel B."/>
            <person name="Stueber K."/>
            <person name="Reinhardt R."/>
            <person name="Harder J."/>
            <person name="Gloeckner F.O."/>
            <person name="Amann R.I."/>
            <person name="Teeling H."/>
        </authorList>
    </citation>
    <scope>NUCLEOTIDE SEQUENCE [LARGE SCALE GENOMIC DNA]</scope>
    <source>
        <strain evidence="10">DSM 15362 / KCTC 12365 / LMG 23005 / KMM 3901</strain>
    </source>
</reference>
<accession>T2KK44</accession>
<evidence type="ECO:0000256" key="4">
    <source>
        <dbReference type="ARBA" id="ARBA00022679"/>
    </source>
</evidence>
<evidence type="ECO:0000256" key="3">
    <source>
        <dbReference type="ARBA" id="ARBA00022603"/>
    </source>
</evidence>
<dbReference type="GO" id="GO:0004851">
    <property type="term" value="F:uroporphyrin-III C-methyltransferase activity"/>
    <property type="evidence" value="ECO:0007669"/>
    <property type="project" value="UniProtKB-EC"/>
</dbReference>
<gene>
    <name evidence="9" type="ORF">BN863_6570</name>
</gene>
<name>T2KK44_FORAG</name>
<dbReference type="NCBIfam" id="TIGR01469">
    <property type="entry name" value="cobA_cysG_Cterm"/>
    <property type="match status" value="1"/>
</dbReference>
<keyword evidence="10" id="KW-1185">Reference proteome</keyword>
<evidence type="ECO:0000259" key="8">
    <source>
        <dbReference type="Pfam" id="PF00590"/>
    </source>
</evidence>
<evidence type="ECO:0000256" key="2">
    <source>
        <dbReference type="ARBA" id="ARBA00012162"/>
    </source>
</evidence>
<dbReference type="InterPro" id="IPR003043">
    <property type="entry name" value="Uropor_MeTrfase_CS"/>
</dbReference>
<proteinExistence type="inferred from homology"/>
<dbReference type="Gene3D" id="3.40.1010.10">
    <property type="entry name" value="Cobalt-precorrin-4 Transmethylase, Domain 1"/>
    <property type="match status" value="1"/>
</dbReference>
<evidence type="ECO:0000256" key="5">
    <source>
        <dbReference type="ARBA" id="ARBA00022691"/>
    </source>
</evidence>
<comment type="pathway">
    <text evidence="7">Porphyrin-containing compound metabolism; siroheme biosynthesis; precorrin-2 from uroporphyrinogen III: step 1/1.</text>
</comment>
<dbReference type="GO" id="GO:0032259">
    <property type="term" value="P:methylation"/>
    <property type="evidence" value="ECO:0007669"/>
    <property type="project" value="UniProtKB-KW"/>
</dbReference>
<dbReference type="CDD" id="cd11642">
    <property type="entry name" value="SUMT"/>
    <property type="match status" value="1"/>
</dbReference>
<dbReference type="Pfam" id="PF00590">
    <property type="entry name" value="TP_methylase"/>
    <property type="match status" value="1"/>
</dbReference>
<dbReference type="InterPro" id="IPR035996">
    <property type="entry name" value="4pyrrol_Methylase_sf"/>
</dbReference>
<evidence type="ECO:0000313" key="9">
    <source>
        <dbReference type="EMBL" id="CDF78369.1"/>
    </source>
</evidence>
<feature type="domain" description="Tetrapyrrole methylase" evidence="8">
    <location>
        <begin position="9"/>
        <end position="217"/>
    </location>
</feature>
<dbReference type="NCBIfam" id="NF004790">
    <property type="entry name" value="PRK06136.1"/>
    <property type="match status" value="1"/>
</dbReference>
<keyword evidence="3 9" id="KW-0489">Methyltransferase</keyword>
<dbReference type="InterPro" id="IPR014777">
    <property type="entry name" value="4pyrrole_Mease_sub1"/>
</dbReference>
<keyword evidence="5" id="KW-0949">S-adenosyl-L-methionine</keyword>
<dbReference type="InterPro" id="IPR006366">
    <property type="entry name" value="CobA/CysG_C"/>
</dbReference>
<dbReference type="InterPro" id="IPR050161">
    <property type="entry name" value="Siro_Cobalamin_biosynth"/>
</dbReference>
<dbReference type="PATRIC" id="fig|1347342.6.peg.661"/>
<keyword evidence="6" id="KW-0627">Porphyrin biosynthesis</keyword>
<evidence type="ECO:0000256" key="7">
    <source>
        <dbReference type="ARBA" id="ARBA00025705"/>
    </source>
</evidence>
<dbReference type="SUPFAM" id="SSF53790">
    <property type="entry name" value="Tetrapyrrole methylase"/>
    <property type="match status" value="1"/>
</dbReference>
<dbReference type="OrthoDB" id="9815856at2"/>
<organism evidence="9 10">
    <name type="scientific">Formosa agariphila (strain DSM 15362 / KCTC 12365 / LMG 23005 / KMM 3901 / M-2Alg 35-1)</name>
    <dbReference type="NCBI Taxonomy" id="1347342"/>
    <lineage>
        <taxon>Bacteria</taxon>
        <taxon>Pseudomonadati</taxon>
        <taxon>Bacteroidota</taxon>
        <taxon>Flavobacteriia</taxon>
        <taxon>Flavobacteriales</taxon>
        <taxon>Flavobacteriaceae</taxon>
        <taxon>Formosa</taxon>
    </lineage>
</organism>
<evidence type="ECO:0000313" key="10">
    <source>
        <dbReference type="Proteomes" id="UP000016160"/>
    </source>
</evidence>
<sequence>MKKADVQPKVTLVGAGPGDPDLLTLKAVKALKKAKAVLYDALVNEDILEHAPDAVKLYIGKRKGNHSYTQDQINDLLVTYAQKYGKVVRLKGGDPFVFGRGKEETDYLERYGIKTAIIPGITSAIAVPASVGIPVTQRRVSESFWVITGTTSSRSLSNDVKLAAQSSATVIVLMGMSKLSEIADIYKANDRADMPIAIIQNGTKKEAKQAVGTIETIVDLVEQQQLSSPAIIIIGEVVNGHKSLLTYFNEQFMEDDFIYQNLNIEPIIK</sequence>
<dbReference type="GO" id="GO:0019354">
    <property type="term" value="P:siroheme biosynthetic process"/>
    <property type="evidence" value="ECO:0007669"/>
    <property type="project" value="InterPro"/>
</dbReference>
<comment type="similarity">
    <text evidence="1">Belongs to the precorrin methyltransferase family.</text>
</comment>
<dbReference type="HOGENOM" id="CLU_011276_7_0_10"/>
<dbReference type="RefSeq" id="WP_038527543.1">
    <property type="nucleotide sequence ID" value="NZ_HG315671.1"/>
</dbReference>
<dbReference type="eggNOG" id="COG0007">
    <property type="taxonomic scope" value="Bacteria"/>
</dbReference>
<dbReference type="InterPro" id="IPR000878">
    <property type="entry name" value="4pyrrol_Mease"/>
</dbReference>
<dbReference type="STRING" id="1347342.BN863_6570"/>
<evidence type="ECO:0000256" key="6">
    <source>
        <dbReference type="ARBA" id="ARBA00023244"/>
    </source>
</evidence>
<dbReference type="PANTHER" id="PTHR45790:SF3">
    <property type="entry name" value="S-ADENOSYL-L-METHIONINE-DEPENDENT UROPORPHYRINOGEN III METHYLTRANSFERASE, CHLOROPLASTIC"/>
    <property type="match status" value="1"/>
</dbReference>
<dbReference type="FunFam" id="3.40.1010.10:FF:000001">
    <property type="entry name" value="Siroheme synthase"/>
    <property type="match status" value="1"/>
</dbReference>
<dbReference type="PROSITE" id="PS00839">
    <property type="entry name" value="SUMT_1"/>
    <property type="match status" value="1"/>
</dbReference>
<keyword evidence="4 9" id="KW-0808">Transferase</keyword>
<evidence type="ECO:0000256" key="1">
    <source>
        <dbReference type="ARBA" id="ARBA00005879"/>
    </source>
</evidence>
<protein>
    <recommendedName>
        <fullName evidence="2">uroporphyrinogen-III C-methyltransferase</fullName>
        <ecNumber evidence="2">2.1.1.107</ecNumber>
    </recommendedName>
</protein>
<dbReference type="InterPro" id="IPR014776">
    <property type="entry name" value="4pyrrole_Mease_sub2"/>
</dbReference>
<dbReference type="PANTHER" id="PTHR45790">
    <property type="entry name" value="SIROHEME SYNTHASE-RELATED"/>
    <property type="match status" value="1"/>
</dbReference>